<dbReference type="OrthoDB" id="692882at2759"/>
<evidence type="ECO:0000256" key="1">
    <source>
        <dbReference type="SAM" id="MobiDB-lite"/>
    </source>
</evidence>
<feature type="compositionally biased region" description="Low complexity" evidence="1">
    <location>
        <begin position="26"/>
        <end position="36"/>
    </location>
</feature>
<dbReference type="PROSITE" id="PS51257">
    <property type="entry name" value="PROKAR_LIPOPROTEIN"/>
    <property type="match status" value="1"/>
</dbReference>
<dbReference type="Proteomes" id="UP000283530">
    <property type="component" value="Unassembled WGS sequence"/>
</dbReference>
<feature type="compositionally biased region" description="Basic residues" evidence="1">
    <location>
        <begin position="40"/>
        <end position="49"/>
    </location>
</feature>
<sequence>MFRTTRSWLGLFIAEEDWSRHITASFSSPSSLSCQSGRPPAHRSRGRQQQKKVDQGFCFAQPDHGWAYSSSRKTGVATSLLVSLRRRRRLTSLVIRLPIVVVEDNSVGVGRKKKTTQLSSFQVSSVISVAIEGKDLDLLVVTGNEVDSPCLIKRLRKKVGCADLVTVEEVKPKPPSSSPPPPPPPPPCPGPIICPPPCPARCTQNPPPCPVSCNKTQPKCQRTCRGQPSLVVKISESGPNCSIMLDLAFVASSPSFRTSKSQIASDRKAGRHPLGAYPISERLGATHWAPTLSGQAGRHPLGAYFLETGSEFLNLHSLHHTLVDLLVASLVVRIRTFASVAEYQELF</sequence>
<organism evidence="2 3">
    <name type="scientific">Cinnamomum micranthum f. kanehirae</name>
    <dbReference type="NCBI Taxonomy" id="337451"/>
    <lineage>
        <taxon>Eukaryota</taxon>
        <taxon>Viridiplantae</taxon>
        <taxon>Streptophyta</taxon>
        <taxon>Embryophyta</taxon>
        <taxon>Tracheophyta</taxon>
        <taxon>Spermatophyta</taxon>
        <taxon>Magnoliopsida</taxon>
        <taxon>Magnoliidae</taxon>
        <taxon>Laurales</taxon>
        <taxon>Lauraceae</taxon>
        <taxon>Cinnamomum</taxon>
    </lineage>
</organism>
<dbReference type="Gene3D" id="3.30.70.100">
    <property type="match status" value="1"/>
</dbReference>
<gene>
    <name evidence="2" type="ORF">CKAN_01369300</name>
</gene>
<dbReference type="PANTHER" id="PTHR46932:SF12">
    <property type="entry name" value="HEAVY METAL-ASSOCIATED ISOPRENYLATED PLANT PROTEIN 47"/>
    <property type="match status" value="1"/>
</dbReference>
<dbReference type="AlphaFoldDB" id="A0A3S3NR69"/>
<comment type="caution">
    <text evidence="2">The sequence shown here is derived from an EMBL/GenBank/DDBJ whole genome shotgun (WGS) entry which is preliminary data.</text>
</comment>
<protein>
    <submittedName>
        <fullName evidence="2">Heavy metal-associated isoprenylated plant protein 47</fullName>
    </submittedName>
</protein>
<proteinExistence type="predicted"/>
<feature type="region of interest" description="Disordered" evidence="1">
    <location>
        <begin position="26"/>
        <end position="49"/>
    </location>
</feature>
<dbReference type="InterPro" id="IPR042885">
    <property type="entry name" value="HIPP47/16"/>
</dbReference>
<evidence type="ECO:0000313" key="3">
    <source>
        <dbReference type="Proteomes" id="UP000283530"/>
    </source>
</evidence>
<keyword evidence="3" id="KW-1185">Reference proteome</keyword>
<dbReference type="EMBL" id="QPKB01000005">
    <property type="protein sequence ID" value="RWR84863.1"/>
    <property type="molecule type" value="Genomic_DNA"/>
</dbReference>
<name>A0A3S3NR69_9MAGN</name>
<reference evidence="2 3" key="1">
    <citation type="journal article" date="2019" name="Nat. Plants">
        <title>Stout camphor tree genome fills gaps in understanding of flowering plant genome evolution.</title>
        <authorList>
            <person name="Chaw S.M."/>
            <person name="Liu Y.C."/>
            <person name="Wu Y.W."/>
            <person name="Wang H.Y."/>
            <person name="Lin C.I."/>
            <person name="Wu C.S."/>
            <person name="Ke H.M."/>
            <person name="Chang L.Y."/>
            <person name="Hsu C.Y."/>
            <person name="Yang H.T."/>
            <person name="Sudianto E."/>
            <person name="Hsu M.H."/>
            <person name="Wu K.P."/>
            <person name="Wang L.N."/>
            <person name="Leebens-Mack J.H."/>
            <person name="Tsai I.J."/>
        </authorList>
    </citation>
    <scope>NUCLEOTIDE SEQUENCE [LARGE SCALE GENOMIC DNA]</scope>
    <source>
        <strain evidence="3">cv. Chaw 1501</strain>
        <tissue evidence="2">Young leaves</tissue>
    </source>
</reference>
<accession>A0A3S3NR69</accession>
<evidence type="ECO:0000313" key="2">
    <source>
        <dbReference type="EMBL" id="RWR84863.1"/>
    </source>
</evidence>
<dbReference type="PANTHER" id="PTHR46932">
    <property type="entry name" value="HEAVY METAL-ASSOCIATED ISOPRENYLATED PLANT PROTEIN 47"/>
    <property type="match status" value="1"/>
</dbReference>